<dbReference type="Gene3D" id="1.25.40.10">
    <property type="entry name" value="Tetratricopeptide repeat domain"/>
    <property type="match status" value="1"/>
</dbReference>
<dbReference type="EMBL" id="SMJZ01000254">
    <property type="protein sequence ID" value="TDB97886.1"/>
    <property type="molecule type" value="Genomic_DNA"/>
</dbReference>
<feature type="domain" description="Bacterial transcriptional activator" evidence="3">
    <location>
        <begin position="205"/>
        <end position="341"/>
    </location>
</feature>
<dbReference type="SMART" id="SM01043">
    <property type="entry name" value="BTAD"/>
    <property type="match status" value="1"/>
</dbReference>
<keyword evidence="2" id="KW-0812">Transmembrane</keyword>
<dbReference type="Pfam" id="PF03704">
    <property type="entry name" value="BTAD"/>
    <property type="match status" value="1"/>
</dbReference>
<feature type="compositionally biased region" description="Polar residues" evidence="1">
    <location>
        <begin position="80"/>
        <end position="97"/>
    </location>
</feature>
<protein>
    <recommendedName>
        <fullName evidence="3">Bacterial transcriptional activator domain-containing protein</fullName>
    </recommendedName>
</protein>
<name>A0A4R4MUH9_9ACTN</name>
<feature type="transmembrane region" description="Helical" evidence="2">
    <location>
        <begin position="12"/>
        <end position="33"/>
    </location>
</feature>
<dbReference type="OrthoDB" id="3511831at2"/>
<reference evidence="4 5" key="1">
    <citation type="submission" date="2019-02" db="EMBL/GenBank/DDBJ databases">
        <title>Draft genome sequences of novel Actinobacteria.</title>
        <authorList>
            <person name="Sahin N."/>
            <person name="Ay H."/>
            <person name="Saygin H."/>
        </authorList>
    </citation>
    <scope>NUCLEOTIDE SEQUENCE [LARGE SCALE GENOMIC DNA]</scope>
    <source>
        <strain evidence="4 5">KC201</strain>
    </source>
</reference>
<evidence type="ECO:0000259" key="3">
    <source>
        <dbReference type="SMART" id="SM01043"/>
    </source>
</evidence>
<evidence type="ECO:0000256" key="1">
    <source>
        <dbReference type="SAM" id="MobiDB-lite"/>
    </source>
</evidence>
<dbReference type="AlphaFoldDB" id="A0A4R4MUH9"/>
<dbReference type="InterPro" id="IPR051677">
    <property type="entry name" value="AfsR-DnrI-RedD_regulator"/>
</dbReference>
<evidence type="ECO:0000313" key="4">
    <source>
        <dbReference type="EMBL" id="TDB97886.1"/>
    </source>
</evidence>
<dbReference type="SUPFAM" id="SSF48452">
    <property type="entry name" value="TPR-like"/>
    <property type="match status" value="1"/>
</dbReference>
<sequence>MRRHLVGRVARKLTGPTLVAHGLVGLAVTFGLLNWRSRSVTPPAEPRLIDTAPVPVPVTPVRSMDTTQEPQSAPVGPLQSALTSGAPPQQVMVTTRPTADRRGTIRLIGQCVIEGPNRATGGWGTDTWALLGLLAEHRSALLTKAMAGDKLWPEAAAPNDRFAGLLKATRAKMCEALGMPGNYGRVVIQFKGGAGYRINPDLYGCDVWQIRDLLAAAAVATGLEKTTALTAAVNLYTGPYLPDVPHPWARQTADALNRGIVQALAQLADLEEHPELEAGHLEHATELDAVAEHLYRRRMDVYARLGRTQAVHYCYDELREQLRTRGRKPSTKTEQIYREIIDSE</sequence>
<dbReference type="InterPro" id="IPR011990">
    <property type="entry name" value="TPR-like_helical_dom_sf"/>
</dbReference>
<accession>A0A4R4MUH9</accession>
<comment type="caution">
    <text evidence="4">The sequence shown here is derived from an EMBL/GenBank/DDBJ whole genome shotgun (WGS) entry which is preliminary data.</text>
</comment>
<proteinExistence type="predicted"/>
<organism evidence="4 5">
    <name type="scientific">Nonomuraea longispora</name>
    <dbReference type="NCBI Taxonomy" id="1848320"/>
    <lineage>
        <taxon>Bacteria</taxon>
        <taxon>Bacillati</taxon>
        <taxon>Actinomycetota</taxon>
        <taxon>Actinomycetes</taxon>
        <taxon>Streptosporangiales</taxon>
        <taxon>Streptosporangiaceae</taxon>
        <taxon>Nonomuraea</taxon>
    </lineage>
</organism>
<keyword evidence="5" id="KW-1185">Reference proteome</keyword>
<dbReference type="InterPro" id="IPR005158">
    <property type="entry name" value="BTAD"/>
</dbReference>
<keyword evidence="2" id="KW-1133">Transmembrane helix</keyword>
<evidence type="ECO:0000313" key="5">
    <source>
        <dbReference type="Proteomes" id="UP000295157"/>
    </source>
</evidence>
<dbReference type="PANTHER" id="PTHR35807">
    <property type="entry name" value="TRANSCRIPTIONAL REGULATOR REDD-RELATED"/>
    <property type="match status" value="1"/>
</dbReference>
<dbReference type="Proteomes" id="UP000295157">
    <property type="component" value="Unassembled WGS sequence"/>
</dbReference>
<feature type="region of interest" description="Disordered" evidence="1">
    <location>
        <begin position="62"/>
        <end position="97"/>
    </location>
</feature>
<keyword evidence="2" id="KW-0472">Membrane</keyword>
<gene>
    <name evidence="4" type="ORF">E1267_39345</name>
</gene>
<evidence type="ECO:0000256" key="2">
    <source>
        <dbReference type="SAM" id="Phobius"/>
    </source>
</evidence>